<keyword evidence="3" id="KW-0227">DNA damage</keyword>
<keyword evidence="2 8" id="KW-0645">Protease</keyword>
<dbReference type="GO" id="GO:0003697">
    <property type="term" value="F:single-stranded DNA binding"/>
    <property type="evidence" value="ECO:0007669"/>
    <property type="project" value="InterPro"/>
</dbReference>
<evidence type="ECO:0000313" key="9">
    <source>
        <dbReference type="EMBL" id="NYI06295.1"/>
    </source>
</evidence>
<dbReference type="Gene3D" id="3.90.1680.10">
    <property type="entry name" value="SOS response associated peptidase-like"/>
    <property type="match status" value="1"/>
</dbReference>
<dbReference type="InterPro" id="IPR036590">
    <property type="entry name" value="SRAP-like"/>
</dbReference>
<keyword evidence="10" id="KW-1185">Reference proteome</keyword>
<dbReference type="EC" id="3.4.-.-" evidence="8"/>
<gene>
    <name evidence="9" type="ORF">FHU37_003238</name>
</gene>
<keyword evidence="5" id="KW-0190">Covalent protein-DNA linkage</keyword>
<keyword evidence="6" id="KW-0238">DNA-binding</keyword>
<keyword evidence="4 8" id="KW-0378">Hydrolase</keyword>
<comment type="similarity">
    <text evidence="1 8">Belongs to the SOS response-associated peptidase family.</text>
</comment>
<dbReference type="GO" id="GO:0006508">
    <property type="term" value="P:proteolysis"/>
    <property type="evidence" value="ECO:0007669"/>
    <property type="project" value="UniProtKB-KW"/>
</dbReference>
<dbReference type="RefSeq" id="WP_179814905.1">
    <property type="nucleotide sequence ID" value="NZ_JACBZD010000001.1"/>
</dbReference>
<dbReference type="SUPFAM" id="SSF143081">
    <property type="entry name" value="BB1717-like"/>
    <property type="match status" value="1"/>
</dbReference>
<dbReference type="AlphaFoldDB" id="A0A852ZWF7"/>
<dbReference type="Pfam" id="PF02586">
    <property type="entry name" value="SRAP"/>
    <property type="match status" value="1"/>
</dbReference>
<dbReference type="Proteomes" id="UP000567795">
    <property type="component" value="Unassembled WGS sequence"/>
</dbReference>
<dbReference type="InterPro" id="IPR003738">
    <property type="entry name" value="SRAP"/>
</dbReference>
<sequence>MCGRYASGRAPDELVEHFAVERLVDDADQAVPVPERDWNVAPTKPVWAVLERPTQESGGPGGRPVRQLRPLRWGLVPSWAKDVSVGARMFNARSESVHEKPAYRRAFAARRCLIPADGYYEWEARLVPGQTDAKRGPGRKQPYWISRADGRPLAFAGLYEFWRDPELPKDDPRSWLWTCTILTTDAPTEGRGAQLGRIHPRMPLELAPDRWEAWLDPTRTDPEELRGLLVPDDPGLLTAHPVSTAVNSVRNNGPELIEPVVEERLF</sequence>
<proteinExistence type="inferred from homology"/>
<comment type="caution">
    <text evidence="9">The sequence shown here is derived from an EMBL/GenBank/DDBJ whole genome shotgun (WGS) entry which is preliminary data.</text>
</comment>
<dbReference type="GO" id="GO:0106300">
    <property type="term" value="P:protein-DNA covalent cross-linking repair"/>
    <property type="evidence" value="ECO:0007669"/>
    <property type="project" value="InterPro"/>
</dbReference>
<dbReference type="EMBL" id="JACBZD010000001">
    <property type="protein sequence ID" value="NYI06295.1"/>
    <property type="molecule type" value="Genomic_DNA"/>
</dbReference>
<protein>
    <recommendedName>
        <fullName evidence="8">Abasic site processing protein</fullName>
        <ecNumber evidence="8">3.4.-.-</ecNumber>
    </recommendedName>
</protein>
<name>A0A852ZWF7_9ACTN</name>
<evidence type="ECO:0000256" key="8">
    <source>
        <dbReference type="RuleBase" id="RU364100"/>
    </source>
</evidence>
<dbReference type="GO" id="GO:0016829">
    <property type="term" value="F:lyase activity"/>
    <property type="evidence" value="ECO:0007669"/>
    <property type="project" value="UniProtKB-KW"/>
</dbReference>
<evidence type="ECO:0000256" key="5">
    <source>
        <dbReference type="ARBA" id="ARBA00023124"/>
    </source>
</evidence>
<reference evidence="9 10" key="1">
    <citation type="submission" date="2020-07" db="EMBL/GenBank/DDBJ databases">
        <title>Sequencing the genomes of 1000 actinobacteria strains.</title>
        <authorList>
            <person name="Klenk H.-P."/>
        </authorList>
    </citation>
    <scope>NUCLEOTIDE SEQUENCE [LARGE SCALE GENOMIC DNA]</scope>
    <source>
        <strain evidence="9 10">DSM 42178</strain>
    </source>
</reference>
<evidence type="ECO:0000313" key="10">
    <source>
        <dbReference type="Proteomes" id="UP000567795"/>
    </source>
</evidence>
<dbReference type="PANTHER" id="PTHR13604:SF0">
    <property type="entry name" value="ABASIC SITE PROCESSING PROTEIN HMCES"/>
    <property type="match status" value="1"/>
</dbReference>
<accession>A0A852ZWF7</accession>
<dbReference type="GO" id="GO:0008233">
    <property type="term" value="F:peptidase activity"/>
    <property type="evidence" value="ECO:0007669"/>
    <property type="project" value="UniProtKB-KW"/>
</dbReference>
<evidence type="ECO:0000256" key="7">
    <source>
        <dbReference type="ARBA" id="ARBA00023239"/>
    </source>
</evidence>
<keyword evidence="7" id="KW-0456">Lyase</keyword>
<evidence type="ECO:0000256" key="6">
    <source>
        <dbReference type="ARBA" id="ARBA00023125"/>
    </source>
</evidence>
<organism evidence="9 10">
    <name type="scientific">Allostreptomyces psammosilenae</name>
    <dbReference type="NCBI Taxonomy" id="1892865"/>
    <lineage>
        <taxon>Bacteria</taxon>
        <taxon>Bacillati</taxon>
        <taxon>Actinomycetota</taxon>
        <taxon>Actinomycetes</taxon>
        <taxon>Kitasatosporales</taxon>
        <taxon>Streptomycetaceae</taxon>
        <taxon>Allostreptomyces</taxon>
    </lineage>
</organism>
<evidence type="ECO:0000256" key="1">
    <source>
        <dbReference type="ARBA" id="ARBA00008136"/>
    </source>
</evidence>
<evidence type="ECO:0000256" key="2">
    <source>
        <dbReference type="ARBA" id="ARBA00022670"/>
    </source>
</evidence>
<dbReference type="PANTHER" id="PTHR13604">
    <property type="entry name" value="DC12-RELATED"/>
    <property type="match status" value="1"/>
</dbReference>
<evidence type="ECO:0000256" key="4">
    <source>
        <dbReference type="ARBA" id="ARBA00022801"/>
    </source>
</evidence>
<evidence type="ECO:0000256" key="3">
    <source>
        <dbReference type="ARBA" id="ARBA00022763"/>
    </source>
</evidence>